<keyword evidence="3" id="KW-1185">Reference proteome</keyword>
<sequence length="327" mass="35712">MKKAFANDNILKVISVVVAIVIWLYIIIVLDPDVEVNVRDLPIQFIGEEQLNANGLSVVNESATTISLKVRGSRKKMGNNDMKTIIAKVDVSGIQTEGTASLPVEVVVPFENAGISSQNHYNVDVKVEKLVEKQLNLEVTTKGTLAANYMAGPIKTDPETITVKGPESVVGKIAKAGVILDYANADVDIDEEVPIILYGTDGKELPALDAILQRIQQDATSTKIHCTVVKLREVKVVPNFEPVVQADGTVSNQNFNCSVNPETVQIYGDDQLTAKITEIQTEPISVEKFLNNQKVKVKLKIPDGVKILRDISEVEVTLQQNTQQDEG</sequence>
<gene>
    <name evidence="2" type="ORF">INF28_08035</name>
</gene>
<dbReference type="AlphaFoldDB" id="A0A9D5LYM1"/>
<accession>A0A9D5LYM1</accession>
<dbReference type="PANTHER" id="PTHR37804">
    <property type="entry name" value="CDAA REGULATORY PROTEIN CDAR"/>
    <property type="match status" value="1"/>
</dbReference>
<evidence type="ECO:0000313" key="3">
    <source>
        <dbReference type="Proteomes" id="UP000806542"/>
    </source>
</evidence>
<dbReference type="Gene3D" id="2.170.120.40">
    <property type="entry name" value="YbbR-like domain"/>
    <property type="match status" value="2"/>
</dbReference>
<dbReference type="Pfam" id="PF07949">
    <property type="entry name" value="YbbR"/>
    <property type="match status" value="3"/>
</dbReference>
<name>A0A9D5LYM1_9FIRM</name>
<keyword evidence="1" id="KW-0812">Transmembrane</keyword>
<dbReference type="RefSeq" id="WP_226392964.1">
    <property type="nucleotide sequence ID" value="NZ_JADCKB010000015.1"/>
</dbReference>
<keyword evidence="1" id="KW-0472">Membrane</keyword>
<dbReference type="InterPro" id="IPR053154">
    <property type="entry name" value="c-di-AMP_regulator"/>
</dbReference>
<dbReference type="Proteomes" id="UP000806542">
    <property type="component" value="Unassembled WGS sequence"/>
</dbReference>
<comment type="caution">
    <text evidence="2">The sequence shown here is derived from an EMBL/GenBank/DDBJ whole genome shotgun (WGS) entry which is preliminary data.</text>
</comment>
<reference evidence="2" key="1">
    <citation type="submission" date="2020-10" db="EMBL/GenBank/DDBJ databases">
        <title>ChiBAC.</title>
        <authorList>
            <person name="Zenner C."/>
            <person name="Hitch T.C.A."/>
            <person name="Clavel T."/>
        </authorList>
    </citation>
    <scope>NUCLEOTIDE SEQUENCE</scope>
    <source>
        <strain evidence="2">DSM 107454</strain>
    </source>
</reference>
<dbReference type="Gene3D" id="2.170.120.30">
    <property type="match status" value="1"/>
</dbReference>
<proteinExistence type="predicted"/>
<feature type="transmembrane region" description="Helical" evidence="1">
    <location>
        <begin position="9"/>
        <end position="30"/>
    </location>
</feature>
<evidence type="ECO:0000256" key="1">
    <source>
        <dbReference type="SAM" id="Phobius"/>
    </source>
</evidence>
<keyword evidence="1" id="KW-1133">Transmembrane helix</keyword>
<dbReference type="PANTHER" id="PTHR37804:SF1">
    <property type="entry name" value="CDAA REGULATORY PROTEIN CDAR"/>
    <property type="match status" value="1"/>
</dbReference>
<protein>
    <submittedName>
        <fullName evidence="2">YbbR-like domain-containing protein</fullName>
    </submittedName>
</protein>
<dbReference type="EMBL" id="JADCKB010000015">
    <property type="protein sequence ID" value="MBE5040411.1"/>
    <property type="molecule type" value="Genomic_DNA"/>
</dbReference>
<organism evidence="2 3">
    <name type="scientific">Ructibacterium gallinarum</name>
    <dbReference type="NCBI Taxonomy" id="2779355"/>
    <lineage>
        <taxon>Bacteria</taxon>
        <taxon>Bacillati</taxon>
        <taxon>Bacillota</taxon>
        <taxon>Clostridia</taxon>
        <taxon>Eubacteriales</taxon>
        <taxon>Oscillospiraceae</taxon>
        <taxon>Ructibacterium</taxon>
    </lineage>
</organism>
<dbReference type="InterPro" id="IPR012505">
    <property type="entry name" value="YbbR"/>
</dbReference>
<evidence type="ECO:0000313" key="2">
    <source>
        <dbReference type="EMBL" id="MBE5040411.1"/>
    </source>
</evidence>